<protein>
    <submittedName>
        <fullName evidence="5">Imelysin family protein</fullName>
    </submittedName>
</protein>
<reference evidence="6" key="1">
    <citation type="journal article" date="2019" name="Int. J. Syst. Evol. Microbiol.">
        <title>The Global Catalogue of Microorganisms (GCM) 10K type strain sequencing project: providing services to taxonomists for standard genome sequencing and annotation.</title>
        <authorList>
            <consortium name="The Broad Institute Genomics Platform"/>
            <consortium name="The Broad Institute Genome Sequencing Center for Infectious Disease"/>
            <person name="Wu L."/>
            <person name="Ma J."/>
        </authorList>
    </citation>
    <scope>NUCLEOTIDE SEQUENCE [LARGE SCALE GENOMIC DNA]</scope>
    <source>
        <strain evidence="6">KCTC 42255</strain>
    </source>
</reference>
<evidence type="ECO:0000259" key="4">
    <source>
        <dbReference type="Pfam" id="PF09375"/>
    </source>
</evidence>
<keyword evidence="2 3" id="KW-0732">Signal</keyword>
<evidence type="ECO:0000256" key="2">
    <source>
        <dbReference type="ARBA" id="ARBA00022729"/>
    </source>
</evidence>
<feature type="signal peptide" evidence="3">
    <location>
        <begin position="1"/>
        <end position="19"/>
    </location>
</feature>
<dbReference type="CDD" id="cd14659">
    <property type="entry name" value="Imelysin-like_IPPA"/>
    <property type="match status" value="1"/>
</dbReference>
<comment type="subcellular location">
    <subcellularLocation>
        <location evidence="1">Cell envelope</location>
    </subcellularLocation>
</comment>
<dbReference type="Gene3D" id="1.20.1420.20">
    <property type="entry name" value="M75 peptidase, HXXE motif"/>
    <property type="match status" value="1"/>
</dbReference>
<evidence type="ECO:0000313" key="6">
    <source>
        <dbReference type="Proteomes" id="UP001597357"/>
    </source>
</evidence>
<keyword evidence="6" id="KW-1185">Reference proteome</keyword>
<dbReference type="InterPro" id="IPR018976">
    <property type="entry name" value="Imelysin-like"/>
</dbReference>
<organism evidence="5 6">
    <name type="scientific">Mesonia sediminis</name>
    <dbReference type="NCBI Taxonomy" id="1703946"/>
    <lineage>
        <taxon>Bacteria</taxon>
        <taxon>Pseudomonadati</taxon>
        <taxon>Bacteroidota</taxon>
        <taxon>Flavobacteriia</taxon>
        <taxon>Flavobacteriales</taxon>
        <taxon>Flavobacteriaceae</taxon>
        <taxon>Mesonia</taxon>
    </lineage>
</organism>
<sequence length="373" mass="42271">MKRSILMFCLALTSLASCSSTDDSDKNTSDGFDRTALLTYTADQRIIPIFKDLQAELTVLESTRADFENNPNSTQLEQLSAAWLSAYKVWQHLQMYNLGQAATTSLDAERGFRTYFNRYPVDQQRIEELVAAGDYDFEAIPTYNAQGFPGLDFLLHGTATGDAQAIDKFTSNTLAANYQQYLKDLVAHMQQVNTRLLNDWQNEYRATFINNTQNGQDGSFNKMANDFVFFYEKGFRAEKFGIPAGVFSNQPLPDRVEGLYKKDVSKALALAALDAIENAFNGKAYQQQTEGPAFKQYLEFLDRSDLVQNINQQFEDSREAINQLDDNFYLQVQNNNSQMTQTYDVIQAAVPKLKVDMKQALDFSIDYQDSDGD</sequence>
<comment type="caution">
    <text evidence="5">The sequence shown here is derived from an EMBL/GenBank/DDBJ whole genome shotgun (WGS) entry which is preliminary data.</text>
</comment>
<evidence type="ECO:0000313" key="5">
    <source>
        <dbReference type="EMBL" id="MFD2698584.1"/>
    </source>
</evidence>
<dbReference type="InterPro" id="IPR038352">
    <property type="entry name" value="Imelysin_sf"/>
</dbReference>
<dbReference type="Pfam" id="PF09375">
    <property type="entry name" value="Peptidase_M75"/>
    <property type="match status" value="1"/>
</dbReference>
<proteinExistence type="predicted"/>
<evidence type="ECO:0000256" key="1">
    <source>
        <dbReference type="ARBA" id="ARBA00004196"/>
    </source>
</evidence>
<dbReference type="Proteomes" id="UP001597357">
    <property type="component" value="Unassembled WGS sequence"/>
</dbReference>
<dbReference type="EMBL" id="JBHULZ010000041">
    <property type="protein sequence ID" value="MFD2698584.1"/>
    <property type="molecule type" value="Genomic_DNA"/>
</dbReference>
<evidence type="ECO:0000256" key="3">
    <source>
        <dbReference type="SAM" id="SignalP"/>
    </source>
</evidence>
<dbReference type="PROSITE" id="PS51257">
    <property type="entry name" value="PROKAR_LIPOPROTEIN"/>
    <property type="match status" value="1"/>
</dbReference>
<feature type="domain" description="Imelysin-like" evidence="4">
    <location>
        <begin position="47"/>
        <end position="340"/>
    </location>
</feature>
<gene>
    <name evidence="5" type="ORF">ACFSQ0_11325</name>
</gene>
<accession>A0ABW5SH21</accession>
<name>A0ABW5SH21_9FLAO</name>
<dbReference type="InterPro" id="IPR034984">
    <property type="entry name" value="Imelysin-like_IPPA"/>
</dbReference>
<feature type="chain" id="PRO_5045890959" evidence="3">
    <location>
        <begin position="20"/>
        <end position="373"/>
    </location>
</feature>
<dbReference type="RefSeq" id="WP_379048331.1">
    <property type="nucleotide sequence ID" value="NZ_JBHULZ010000041.1"/>
</dbReference>